<keyword evidence="6" id="KW-1185">Reference proteome</keyword>
<dbReference type="PROSITE" id="PS50294">
    <property type="entry name" value="WD_REPEATS_REGION"/>
    <property type="match status" value="1"/>
</dbReference>
<evidence type="ECO:0000256" key="1">
    <source>
        <dbReference type="ARBA" id="ARBA00014901"/>
    </source>
</evidence>
<feature type="region of interest" description="Disordered" evidence="4">
    <location>
        <begin position="1314"/>
        <end position="1349"/>
    </location>
</feature>
<dbReference type="InterPro" id="IPR015943">
    <property type="entry name" value="WD40/YVTN_repeat-like_dom_sf"/>
</dbReference>
<feature type="compositionally biased region" description="Basic and acidic residues" evidence="4">
    <location>
        <begin position="1326"/>
        <end position="1338"/>
    </location>
</feature>
<dbReference type="InterPro" id="IPR011992">
    <property type="entry name" value="EF-hand-dom_pair"/>
</dbReference>
<feature type="region of interest" description="Disordered" evidence="4">
    <location>
        <begin position="1378"/>
        <end position="1416"/>
    </location>
</feature>
<feature type="region of interest" description="Disordered" evidence="4">
    <location>
        <begin position="1042"/>
        <end position="1066"/>
    </location>
</feature>
<proteinExistence type="predicted"/>
<feature type="compositionally biased region" description="Low complexity" evidence="4">
    <location>
        <begin position="1385"/>
        <end position="1395"/>
    </location>
</feature>
<keyword evidence="2" id="KW-0677">Repeat</keyword>
<protein>
    <recommendedName>
        <fullName evidence="1">WD repeat-containing protein on Y chromosome</fullName>
    </recommendedName>
</protein>
<dbReference type="PROSITE" id="PS50082">
    <property type="entry name" value="WD_REPEATS_2"/>
    <property type="match status" value="2"/>
</dbReference>
<dbReference type="PANTHER" id="PTHR44324">
    <property type="entry name" value="WD40 REPEAT DOMAIN 95"/>
    <property type="match status" value="1"/>
</dbReference>
<feature type="compositionally biased region" description="Polar residues" evidence="4">
    <location>
        <begin position="1224"/>
        <end position="1233"/>
    </location>
</feature>
<dbReference type="Proteomes" id="UP001283361">
    <property type="component" value="Unassembled WGS sequence"/>
</dbReference>
<feature type="compositionally biased region" description="Basic and acidic residues" evidence="4">
    <location>
        <begin position="1234"/>
        <end position="1243"/>
    </location>
</feature>
<reference evidence="5" key="1">
    <citation type="journal article" date="2023" name="G3 (Bethesda)">
        <title>A reference genome for the long-term kleptoplast-retaining sea slug Elysia crispata morphotype clarki.</title>
        <authorList>
            <person name="Eastman K.E."/>
            <person name="Pendleton A.L."/>
            <person name="Shaikh M.A."/>
            <person name="Suttiyut T."/>
            <person name="Ogas R."/>
            <person name="Tomko P."/>
            <person name="Gavelis G."/>
            <person name="Widhalm J.R."/>
            <person name="Wisecaver J.H."/>
        </authorList>
    </citation>
    <scope>NUCLEOTIDE SEQUENCE</scope>
    <source>
        <strain evidence="5">ECLA1</strain>
    </source>
</reference>
<dbReference type="InterPro" id="IPR001680">
    <property type="entry name" value="WD40_rpt"/>
</dbReference>
<dbReference type="SUPFAM" id="SSF50978">
    <property type="entry name" value="WD40 repeat-like"/>
    <property type="match status" value="2"/>
</dbReference>
<organism evidence="5 6">
    <name type="scientific">Elysia crispata</name>
    <name type="common">lettuce slug</name>
    <dbReference type="NCBI Taxonomy" id="231223"/>
    <lineage>
        <taxon>Eukaryota</taxon>
        <taxon>Metazoa</taxon>
        <taxon>Spiralia</taxon>
        <taxon>Lophotrochozoa</taxon>
        <taxon>Mollusca</taxon>
        <taxon>Gastropoda</taxon>
        <taxon>Heterobranchia</taxon>
        <taxon>Euthyneura</taxon>
        <taxon>Panpulmonata</taxon>
        <taxon>Sacoglossa</taxon>
        <taxon>Placobranchoidea</taxon>
        <taxon>Plakobranchidae</taxon>
        <taxon>Elysia</taxon>
    </lineage>
</organism>
<evidence type="ECO:0000256" key="2">
    <source>
        <dbReference type="ARBA" id="ARBA00022737"/>
    </source>
</evidence>
<evidence type="ECO:0000256" key="4">
    <source>
        <dbReference type="SAM" id="MobiDB-lite"/>
    </source>
</evidence>
<dbReference type="InterPro" id="IPR051242">
    <property type="entry name" value="WD-EF-hand_domain"/>
</dbReference>
<accession>A0AAE0ZFN1</accession>
<comment type="caution">
    <text evidence="5">The sequence shown here is derived from an EMBL/GenBank/DDBJ whole genome shotgun (WGS) entry which is preliminary data.</text>
</comment>
<dbReference type="Pfam" id="PF00400">
    <property type="entry name" value="WD40"/>
    <property type="match status" value="1"/>
</dbReference>
<sequence>MADILHALADLAQAEQEMKIKVEEGEIKEFLRGTISIMDIRENCDTQLDELKAKFLKCRKELGGLDIQEFEEAVTPLISKGISRNQVLTTFQKMDPCDEGAISWNDFINFAIEEHNKRIQMRATMYEMPFSPEAFKKKHSHSDTFMSIAFMPTVDPVSLHVDWGNGKYAMLSREGVMSVWTAAMKNISYTFLSGRGRPSPDWNLDLVTMYHNGFIAVATTLREISFFDYNMQGWSRKYWLRDLEHCVTKMYYWAGLEKEKIAVLLWGDTSGSVIMLEFELSQRTPLFGIPVKEYCIELRYVDLVKGMYKGVTFRIFKNVHSDWVKQVRYMPKTTSILSCCADNSTGLFMTPTEPTKRKACYFTTMKGILSFDYSQNINLVAAASVDNNIWLYNPYVPHKVIAIMEGHTRPITHVKINEEENYLLSVDMGRNVHVFNITTQITIMRIPSQVLKMGFYPIHAVYLNTERKMCILGGSALVILKRRRLEGLNVEVRSHDEKLVAALYSPPYEQVVSVCRSAVIRVWDINTGTRVMQFTMAHSKKVHGRIVPVEIECAALTDNKKRLFTAAEGVVKIWNFSCGVLLRVLEPCQPHQRINSIVVAKSIIYITGWNKVITLYSDFKGEELVKKVWPQKHNEDCLGLCILEPNLIASFSYDGQIIVWSRETTESYCRMSASFGHRPELEASVTTGGKGANIMGAASAMDDNSDEGEEEGEDAFMTIGKHLRKESGWYRGLRALKKRQIEREKRRMAKERKDFTAKFKKKKKRMNMQGLSLVYESAVECMIFLESRKAIDSHTATIVAAGAECWVRFWSLHPKGGLLGQFNSTRRKLESIRCMTTDKENEYLLTGDTMGHLRIWDIKEFCNGTKLTQEERDAREIRLKRDFVYTKLPFKPEEVLNTMEKLRAMRISVPDASKPRKNLKSPRLLSSIRCHTQAIMTVELIEERNVILTSSQDRTVRLWTKNCTYIGTFGEHWRPLLPMVGPVVESKPRIPKDLLRCASARSLGTLHNGVMPHWKVACMAVRRHIIELQRERQIEEAREKLKQERIERGEPTSDDDELSGEKPASKVLGKYYQPKHRYKGPLTTQALGFPDLKLFSDKCAPYSSIPPREFYPMEPLYTQNTLIDIDSRRRKKSKRGLRQILNQFSSVCGEISSSRMPAPSARSSTSDHSSIENSTKKRQPNADISQAPSAAQSSSVSAENNASKKKDESSNRTMSPPHERRNISSHNTSGWKETNQEGHKESIPVHGRSKSVSPVRGAAGGSRITGHSVGDGSQAKMVAFNSREMSPVTDWSDRTELECEKLRYKERCGLPPLVSLSISPLESNDGGEKAKKPGEYKNRSNRKSGKKSFDQIAASLEERGRRARQLLLDRKDTLSDENFRDEMSSRSSSLHDISSAPTRSDNTFSLPRLTSTNRSFLNPENEVNASRCIDPGVQMYQKTREILNHVKQCLANPESDYLDGDWDGRDSTNERFDSSHEINASLSGFSSTSSNRFKNTTSNDVSQYLARKARYAQAVKLNYKGAR</sequence>
<keyword evidence="3" id="KW-0853">WD repeat</keyword>
<feature type="compositionally biased region" description="Low complexity" evidence="4">
    <location>
        <begin position="1152"/>
        <end position="1166"/>
    </location>
</feature>
<feature type="compositionally biased region" description="Low complexity" evidence="4">
    <location>
        <begin position="1185"/>
        <end position="1201"/>
    </location>
</feature>
<gene>
    <name evidence="5" type="ORF">RRG08_059220</name>
</gene>
<dbReference type="SUPFAM" id="SSF47473">
    <property type="entry name" value="EF-hand"/>
    <property type="match status" value="1"/>
</dbReference>
<dbReference type="InterPro" id="IPR036322">
    <property type="entry name" value="WD40_repeat_dom_sf"/>
</dbReference>
<evidence type="ECO:0000313" key="6">
    <source>
        <dbReference type="Proteomes" id="UP001283361"/>
    </source>
</evidence>
<dbReference type="EMBL" id="JAWDGP010004098">
    <property type="protein sequence ID" value="KAK3767891.1"/>
    <property type="molecule type" value="Genomic_DNA"/>
</dbReference>
<feature type="compositionally biased region" description="Basic and acidic residues" evidence="4">
    <location>
        <begin position="1042"/>
        <end position="1051"/>
    </location>
</feature>
<feature type="compositionally biased region" description="Low complexity" evidence="4">
    <location>
        <begin position="1314"/>
        <end position="1323"/>
    </location>
</feature>
<dbReference type="Gene3D" id="2.130.10.10">
    <property type="entry name" value="YVTN repeat-like/Quinoprotein amine dehydrogenase"/>
    <property type="match status" value="3"/>
</dbReference>
<dbReference type="SMART" id="SM00320">
    <property type="entry name" value="WD40"/>
    <property type="match status" value="8"/>
</dbReference>
<feature type="repeat" description="WD" evidence="3">
    <location>
        <begin position="492"/>
        <end position="533"/>
    </location>
</feature>
<dbReference type="PANTHER" id="PTHR44324:SF6">
    <property type="entry name" value="EF-HAND CALCIUM BINDING DOMAIN 8"/>
    <property type="match status" value="1"/>
</dbReference>
<evidence type="ECO:0000313" key="5">
    <source>
        <dbReference type="EMBL" id="KAK3767891.1"/>
    </source>
</evidence>
<feature type="compositionally biased region" description="Polar residues" evidence="4">
    <location>
        <begin position="1396"/>
        <end position="1416"/>
    </location>
</feature>
<feature type="repeat" description="WD" evidence="3">
    <location>
        <begin position="928"/>
        <end position="959"/>
    </location>
</feature>
<name>A0AAE0ZFN1_9GAST</name>
<evidence type="ECO:0000256" key="3">
    <source>
        <dbReference type="PROSITE-ProRule" id="PRU00221"/>
    </source>
</evidence>
<feature type="region of interest" description="Disordered" evidence="4">
    <location>
        <begin position="1150"/>
        <end position="1271"/>
    </location>
</feature>